<dbReference type="InterPro" id="IPR014810">
    <property type="entry name" value="Fcf2_C"/>
</dbReference>
<accession>A0A1R1X912</accession>
<dbReference type="AlphaFoldDB" id="A0A1R1X912"/>
<comment type="subcellular location">
    <subcellularLocation>
        <location evidence="1">Nucleus</location>
        <location evidence="1">Nucleolus</location>
    </subcellularLocation>
</comment>
<evidence type="ECO:0000313" key="6">
    <source>
        <dbReference type="Proteomes" id="UP000187429"/>
    </source>
</evidence>
<evidence type="ECO:0000259" key="4">
    <source>
        <dbReference type="Pfam" id="PF08698"/>
    </source>
</evidence>
<feature type="region of interest" description="Disordered" evidence="3">
    <location>
        <begin position="52"/>
        <end position="73"/>
    </location>
</feature>
<organism evidence="5 6">
    <name type="scientific">Smittium culicis</name>
    <dbReference type="NCBI Taxonomy" id="133412"/>
    <lineage>
        <taxon>Eukaryota</taxon>
        <taxon>Fungi</taxon>
        <taxon>Fungi incertae sedis</taxon>
        <taxon>Zoopagomycota</taxon>
        <taxon>Kickxellomycotina</taxon>
        <taxon>Harpellomycetes</taxon>
        <taxon>Harpellales</taxon>
        <taxon>Legeriomycetaceae</taxon>
        <taxon>Smittium</taxon>
    </lineage>
</organism>
<dbReference type="GO" id="GO:0006396">
    <property type="term" value="P:RNA processing"/>
    <property type="evidence" value="ECO:0007669"/>
    <property type="project" value="TreeGrafter"/>
</dbReference>
<dbReference type="EMBL" id="LSSM01006267">
    <property type="protein sequence ID" value="OMJ11123.1"/>
    <property type="molecule type" value="Genomic_DNA"/>
</dbReference>
<proteinExistence type="predicted"/>
<name>A0A1R1X912_9FUNG</name>
<evidence type="ECO:0000256" key="1">
    <source>
        <dbReference type="ARBA" id="ARBA00004604"/>
    </source>
</evidence>
<protein>
    <submittedName>
        <fullName evidence="5">rRNA-processing protein fcf2</fullName>
    </submittedName>
</protein>
<dbReference type="PANTHER" id="PTHR21686">
    <property type="entry name" value="DEOXYNUCLEOTIDYLTRANSFERASE TERMINAL-INTERACTING PROTEIN 2"/>
    <property type="match status" value="1"/>
</dbReference>
<dbReference type="OrthoDB" id="427886at2759"/>
<dbReference type="InterPro" id="IPR039883">
    <property type="entry name" value="Fcf2/DNTTIP2"/>
</dbReference>
<dbReference type="GO" id="GO:0005730">
    <property type="term" value="C:nucleolus"/>
    <property type="evidence" value="ECO:0007669"/>
    <property type="project" value="UniProtKB-SubCell"/>
</dbReference>
<dbReference type="Proteomes" id="UP000187429">
    <property type="component" value="Unassembled WGS sequence"/>
</dbReference>
<evidence type="ECO:0000313" key="5">
    <source>
        <dbReference type="EMBL" id="OMJ11123.1"/>
    </source>
</evidence>
<dbReference type="Pfam" id="PF08698">
    <property type="entry name" value="Fcf2"/>
    <property type="match status" value="1"/>
</dbReference>
<evidence type="ECO:0000256" key="2">
    <source>
        <dbReference type="ARBA" id="ARBA00023242"/>
    </source>
</evidence>
<keyword evidence="6" id="KW-1185">Reference proteome</keyword>
<sequence>MADSQNDLENLFNLAKASIEKNNNLYTENTKNSELRTALKKIDSGHEIALKKPSSGITNKNTLAPKPPVSAQDVPSIETIDSIANSDVVRPSESLKKKIREETTGPGWFDMKSPVITDQVKQELHVLKMRNVINPKRFYKKDSKRAEIPKHFQFGRIIEGPADFYSSRMTKKERKSTIIEELLADSQARSYLKKKYKQETLSRENSRVKLHLKKKKFGSQKK</sequence>
<dbReference type="PANTHER" id="PTHR21686:SF12">
    <property type="entry name" value="DEOXYNUCLEOTIDYLTRANSFERASE TERMINAL-INTERACTING PROTEIN 2"/>
    <property type="match status" value="1"/>
</dbReference>
<feature type="compositionally biased region" description="Basic residues" evidence="3">
    <location>
        <begin position="208"/>
        <end position="222"/>
    </location>
</feature>
<dbReference type="GO" id="GO:0003723">
    <property type="term" value="F:RNA binding"/>
    <property type="evidence" value="ECO:0007669"/>
    <property type="project" value="TreeGrafter"/>
</dbReference>
<reference evidence="6" key="1">
    <citation type="submission" date="2017-01" db="EMBL/GenBank/DDBJ databases">
        <authorList>
            <person name="Wang Y."/>
            <person name="White M."/>
            <person name="Kvist S."/>
            <person name="Moncalvo J.-M."/>
        </authorList>
    </citation>
    <scope>NUCLEOTIDE SEQUENCE [LARGE SCALE GENOMIC DNA]</scope>
    <source>
        <strain evidence="6">ID-206-W2</strain>
    </source>
</reference>
<comment type="caution">
    <text evidence="5">The sequence shown here is derived from an EMBL/GenBank/DDBJ whole genome shotgun (WGS) entry which is preliminary data.</text>
</comment>
<feature type="domain" description="Fcf2 pre-rRNA processing C-terminal" evidence="4">
    <location>
        <begin position="101"/>
        <end position="195"/>
    </location>
</feature>
<gene>
    <name evidence="5" type="ORF">AYI69_g9967</name>
</gene>
<evidence type="ECO:0000256" key="3">
    <source>
        <dbReference type="SAM" id="MobiDB-lite"/>
    </source>
</evidence>
<feature type="region of interest" description="Disordered" evidence="3">
    <location>
        <begin position="202"/>
        <end position="222"/>
    </location>
</feature>
<keyword evidence="2" id="KW-0539">Nucleus</keyword>